<name>A0AC58SET0_TOBAC</name>
<evidence type="ECO:0000313" key="1">
    <source>
        <dbReference type="Proteomes" id="UP000790787"/>
    </source>
</evidence>
<dbReference type="RefSeq" id="XP_075083486.1">
    <property type="nucleotide sequence ID" value="XM_075227385.1"/>
</dbReference>
<organism evidence="1 2">
    <name type="scientific">Nicotiana tabacum</name>
    <name type="common">Common tobacco</name>
    <dbReference type="NCBI Taxonomy" id="4097"/>
    <lineage>
        <taxon>Eukaryota</taxon>
        <taxon>Viridiplantae</taxon>
        <taxon>Streptophyta</taxon>
        <taxon>Embryophyta</taxon>
        <taxon>Tracheophyta</taxon>
        <taxon>Spermatophyta</taxon>
        <taxon>Magnoliopsida</taxon>
        <taxon>eudicotyledons</taxon>
        <taxon>Gunneridae</taxon>
        <taxon>Pentapetalae</taxon>
        <taxon>asterids</taxon>
        <taxon>lamiids</taxon>
        <taxon>Solanales</taxon>
        <taxon>Solanaceae</taxon>
        <taxon>Nicotianoideae</taxon>
        <taxon>Nicotianeae</taxon>
        <taxon>Nicotiana</taxon>
    </lineage>
</organism>
<sequence>MDFMVELQKCSSDGGFNIKKVYLSFQPQYPKVPWKHLTMGARQLPRHKFILWLAIRQRLATVDRLEKWGINVPKDCVLCSMEVTETLAYLFFECSYARHIWTSLLRWMGESRQPKAWNEEVNWMSKRSRGNRAKAEVLAWLFDATVYHI</sequence>
<proteinExistence type="predicted"/>
<keyword evidence="1" id="KW-1185">Reference proteome</keyword>
<reference evidence="2" key="2">
    <citation type="submission" date="2025-08" db="UniProtKB">
        <authorList>
            <consortium name="RefSeq"/>
        </authorList>
    </citation>
    <scope>IDENTIFICATION</scope>
    <source>
        <tissue evidence="2">Leaf</tissue>
    </source>
</reference>
<accession>A0AC58SET0</accession>
<gene>
    <name evidence="2" type="primary">LOC142167227</name>
</gene>
<dbReference type="Proteomes" id="UP000790787">
    <property type="component" value="Chromosome 12"/>
</dbReference>
<reference evidence="1" key="1">
    <citation type="journal article" date="2014" name="Nat. Commun.">
        <title>The tobacco genome sequence and its comparison with those of tomato and potato.</title>
        <authorList>
            <person name="Sierro N."/>
            <person name="Battey J.N."/>
            <person name="Ouadi S."/>
            <person name="Bakaher N."/>
            <person name="Bovet L."/>
            <person name="Willig A."/>
            <person name="Goepfert S."/>
            <person name="Peitsch M.C."/>
            <person name="Ivanov N.V."/>
        </authorList>
    </citation>
    <scope>NUCLEOTIDE SEQUENCE [LARGE SCALE GENOMIC DNA]</scope>
</reference>
<protein>
    <submittedName>
        <fullName evidence="2">Uncharacterized protein LOC142167227</fullName>
    </submittedName>
</protein>
<evidence type="ECO:0000313" key="2">
    <source>
        <dbReference type="RefSeq" id="XP_075083486.1"/>
    </source>
</evidence>